<proteinExistence type="predicted"/>
<dbReference type="Gene3D" id="2.115.10.20">
    <property type="entry name" value="Glycosyl hydrolase domain, family 43"/>
    <property type="match status" value="1"/>
</dbReference>
<keyword evidence="2" id="KW-1185">Reference proteome</keyword>
<dbReference type="InterPro" id="IPR023296">
    <property type="entry name" value="Glyco_hydro_beta-prop_sf"/>
</dbReference>
<reference evidence="1 2" key="1">
    <citation type="submission" date="2024-09" db="EMBL/GenBank/DDBJ databases">
        <authorList>
            <person name="Sun Q."/>
            <person name="Mori K."/>
        </authorList>
    </citation>
    <scope>NUCLEOTIDE SEQUENCE [LARGE SCALE GENOMIC DNA]</scope>
    <source>
        <strain evidence="1 2">CCM 4839</strain>
    </source>
</reference>
<accession>A0ABV6JL65</accession>
<gene>
    <name evidence="1" type="ORF">ACFFJ8_35615</name>
</gene>
<dbReference type="Proteomes" id="UP001589818">
    <property type="component" value="Unassembled WGS sequence"/>
</dbReference>
<organism evidence="1 2">
    <name type="scientific">Paenibacillus mendelii</name>
    <dbReference type="NCBI Taxonomy" id="206163"/>
    <lineage>
        <taxon>Bacteria</taxon>
        <taxon>Bacillati</taxon>
        <taxon>Bacillota</taxon>
        <taxon>Bacilli</taxon>
        <taxon>Bacillales</taxon>
        <taxon>Paenibacillaceae</taxon>
        <taxon>Paenibacillus</taxon>
    </lineage>
</organism>
<dbReference type="Gene3D" id="2.60.120.260">
    <property type="entry name" value="Galactose-binding domain-like"/>
    <property type="match status" value="1"/>
</dbReference>
<evidence type="ECO:0000313" key="1">
    <source>
        <dbReference type="EMBL" id="MFC0396665.1"/>
    </source>
</evidence>
<name>A0ABV6JL65_9BACL</name>
<protein>
    <submittedName>
        <fullName evidence="1">Exo-alpha-sialidase</fullName>
    </submittedName>
</protein>
<evidence type="ECO:0000313" key="2">
    <source>
        <dbReference type="Proteomes" id="UP001589818"/>
    </source>
</evidence>
<comment type="caution">
    <text evidence="1">The sequence shown here is derived from an EMBL/GenBank/DDBJ whole genome shotgun (WGS) entry which is preliminary data.</text>
</comment>
<dbReference type="SUPFAM" id="SSF75005">
    <property type="entry name" value="Arabinanase/levansucrase/invertase"/>
    <property type="match status" value="1"/>
</dbReference>
<sequence length="637" mass="71265">MRNYASQRYKNEWFRHPVIGDPSFDTFRRHTHNPIYRGQYPFEWPVNGSLFRDPVSNRLYMYISLYYKGYWSIKDPDQSLHCIAYRSDDEGLTWQEVGLMLEGSKHSYDSEEGMRGGAADMCVVYDQGVYHALFGWATSANTDGGIGYASASSPEGPFIISDTPIHQETRQPLLGGKYKRVYASSLIKREQDWLIIAMMSTPRNWGGTWALVSMTAKQPEGPYSAPELLVYPQSKTFHPPITEFFPAFQDDRYVYCPFTSLALNRNFQVIYKAEKNQAHLASAWLIEKYGSLWHSEDLEHEQQGIWGQTLAGLLEQDGRLRVMYPAKSAPDTDQGTINYAECDWNEIDGNDSFWLSAPNGPALSFIQQEYEQFVLEAKLHSGGEKSVLWAYDSPIGPDITTAGASLHPLMARNRMELRWADGKWSLIDTDAEGSSILLSSGTYAPAVEVSDSICIGYERSGSSITINGEAVWQGTLGIRSGKIGLLAGKGSHMHVTCMKLDRTGTSGKLTYLSSEGLIGAGEAPMKPSESMEPEGWKRMESGQLRFGAGHYTNVPGSRVKWNYIGSRFQIWSPRGSELGLVKLYLDGELTATIDLRDPSDQESAIVFESGDVPYGYHAVTLELIDGAMICDSMDFWT</sequence>
<dbReference type="CDD" id="cd15482">
    <property type="entry name" value="Sialidase_non-viral"/>
    <property type="match status" value="1"/>
</dbReference>
<dbReference type="EMBL" id="JBHLVF010000064">
    <property type="protein sequence ID" value="MFC0396665.1"/>
    <property type="molecule type" value="Genomic_DNA"/>
</dbReference>
<dbReference type="RefSeq" id="WP_204821345.1">
    <property type="nucleotide sequence ID" value="NZ_JANHOF010000012.1"/>
</dbReference>